<evidence type="ECO:0000256" key="3">
    <source>
        <dbReference type="SAM" id="SignalP"/>
    </source>
</evidence>
<dbReference type="RefSeq" id="WP_087913767.1">
    <property type="nucleotide sequence ID" value="NZ_CP021780.1"/>
</dbReference>
<dbReference type="AlphaFoldDB" id="A0A2Z2KG10"/>
<dbReference type="EMBL" id="CP021780">
    <property type="protein sequence ID" value="ASA19742.1"/>
    <property type="molecule type" value="Genomic_DNA"/>
</dbReference>
<keyword evidence="6" id="KW-1185">Reference proteome</keyword>
<dbReference type="InterPro" id="IPR036938">
    <property type="entry name" value="PAP2/HPO_sf"/>
</dbReference>
<feature type="region of interest" description="Disordered" evidence="2">
    <location>
        <begin position="154"/>
        <end position="174"/>
    </location>
</feature>
<reference evidence="5 6" key="1">
    <citation type="submission" date="2017-06" db="EMBL/GenBank/DDBJ databases">
        <title>Complete genome sequence of Paenibacillus donghaensis KCTC 13049T isolated from East Sea sediment, South Korea.</title>
        <authorList>
            <person name="Jung B.K."/>
            <person name="Hong S.-J."/>
            <person name="Shin J.-H."/>
        </authorList>
    </citation>
    <scope>NUCLEOTIDE SEQUENCE [LARGE SCALE GENOMIC DNA]</scope>
    <source>
        <strain evidence="5 6">KCTC 13049</strain>
    </source>
</reference>
<dbReference type="GO" id="GO:0003993">
    <property type="term" value="F:acid phosphatase activity"/>
    <property type="evidence" value="ECO:0007669"/>
    <property type="project" value="InterPro"/>
</dbReference>
<dbReference type="NCBIfam" id="TIGR02601">
    <property type="entry name" value="autotrns_rpt"/>
    <property type="match status" value="1"/>
</dbReference>
<evidence type="ECO:0000313" key="5">
    <source>
        <dbReference type="EMBL" id="ASA19742.1"/>
    </source>
</evidence>
<dbReference type="Proteomes" id="UP000249890">
    <property type="component" value="Chromosome"/>
</dbReference>
<proteinExistence type="predicted"/>
<dbReference type="InterPro" id="IPR000326">
    <property type="entry name" value="PAP2/HPO"/>
</dbReference>
<dbReference type="GO" id="GO:0030288">
    <property type="term" value="C:outer membrane-bounded periplasmic space"/>
    <property type="evidence" value="ECO:0007669"/>
    <property type="project" value="InterPro"/>
</dbReference>
<protein>
    <submittedName>
        <fullName evidence="5">Phospholipid phosphatase</fullName>
    </submittedName>
</protein>
<name>A0A2Z2KG10_9BACL</name>
<dbReference type="SUPFAM" id="SSF48317">
    <property type="entry name" value="Acid phosphatase/Vanadium-dependent haloperoxidase"/>
    <property type="match status" value="1"/>
</dbReference>
<organism evidence="5 6">
    <name type="scientific">Paenibacillus donghaensis</name>
    <dbReference type="NCBI Taxonomy" id="414771"/>
    <lineage>
        <taxon>Bacteria</taxon>
        <taxon>Bacillati</taxon>
        <taxon>Bacillota</taxon>
        <taxon>Bacilli</taxon>
        <taxon>Bacillales</taxon>
        <taxon>Paenibacillaceae</taxon>
        <taxon>Paenibacillus</taxon>
    </lineage>
</organism>
<dbReference type="Pfam" id="PF01569">
    <property type="entry name" value="PAP2"/>
    <property type="match status" value="1"/>
</dbReference>
<dbReference type="SMART" id="SM00014">
    <property type="entry name" value="acidPPc"/>
    <property type="match status" value="1"/>
</dbReference>
<feature type="chain" id="PRO_5039434062" evidence="3">
    <location>
        <begin position="28"/>
        <end position="592"/>
    </location>
</feature>
<evidence type="ECO:0000259" key="4">
    <source>
        <dbReference type="SMART" id="SM00014"/>
    </source>
</evidence>
<keyword evidence="1 3" id="KW-0732">Signal</keyword>
<evidence type="ECO:0000256" key="2">
    <source>
        <dbReference type="SAM" id="MobiDB-lite"/>
    </source>
</evidence>
<dbReference type="CDD" id="cd03397">
    <property type="entry name" value="PAP2_acid_phosphatase"/>
    <property type="match status" value="1"/>
</dbReference>
<feature type="domain" description="Phosphatidic acid phosphatase type 2/haloperoxidase" evidence="4">
    <location>
        <begin position="178"/>
        <end position="293"/>
    </location>
</feature>
<feature type="signal peptide" evidence="3">
    <location>
        <begin position="1"/>
        <end position="27"/>
    </location>
</feature>
<dbReference type="KEGG" id="pdh:B9T62_02305"/>
<dbReference type="InterPro" id="IPR011050">
    <property type="entry name" value="Pectin_lyase_fold/virulence"/>
</dbReference>
<evidence type="ECO:0000313" key="6">
    <source>
        <dbReference type="Proteomes" id="UP000249890"/>
    </source>
</evidence>
<accession>A0A2Z2KG10</accession>
<dbReference type="Gene3D" id="1.20.144.10">
    <property type="entry name" value="Phosphatidic acid phosphatase type 2/haloperoxidase"/>
    <property type="match status" value="1"/>
</dbReference>
<sequence>MNQHKKKLLILSLSASVLLTASGGAYASAATIPTNVNPVEPSWGYFVDVYKNNSKDNMALESNPAIGVLSEYIKLWTPGETWENGTKLNSQVLDANIQKVVQMTKKVTPQQAEATYYDDRRNQSYSMMEGLGSLTDVYRNLTGAITTINSIPPDATSVKYEDEGNNSGDPKSKLGSMVNLVNTVRGTYSTTNPSKSFYNYMRPFRWSTDVTVLPTLVPAIKSDPTSDGGYPSGHTNAAYLTAFAMAHAVPERYQELLTRASELGNNRIVAGMHSPFDVMGGRVMATALAAAILNDPENAELKKTAYTDAHSMLLSQKGTAADKFSSYTANEKSFTDRLTYGFPQISSTTKTVVVPKGAEVLLETRQPYLDNTQRRWVLATTGVESGYPVLDDAEGWGRLNLFAAVNGYGAFATDVTVAMDATKGGYNALDQWRNNISGKGKLTKKGTGTLQLSGRNSYTGGTQLEQGKLEAQSLTALGNGGVVNNGGTFSKAVSGKLAVKGNFKQSAKGTLALNVGSPSDVLRIMGSGTYGGKLKLNFTNKYMPKGVVTIITDGSSLKNGVFSSVETTGLNSQYKTKLIYNGHSVQLQIVKK</sequence>
<dbReference type="Pfam" id="PF12951">
    <property type="entry name" value="PATR"/>
    <property type="match status" value="1"/>
</dbReference>
<dbReference type="InterPro" id="IPR013425">
    <property type="entry name" value="Autotrns_rpt"/>
</dbReference>
<evidence type="ECO:0000256" key="1">
    <source>
        <dbReference type="ARBA" id="ARBA00022729"/>
    </source>
</evidence>
<dbReference type="InterPro" id="IPR001011">
    <property type="entry name" value="Acid_Pase_classA_bac"/>
</dbReference>
<gene>
    <name evidence="5" type="ORF">B9T62_02305</name>
</gene>
<dbReference type="SUPFAM" id="SSF51126">
    <property type="entry name" value="Pectin lyase-like"/>
    <property type="match status" value="1"/>
</dbReference>
<dbReference type="OrthoDB" id="9780507at2"/>